<dbReference type="InterPro" id="IPR017871">
    <property type="entry name" value="ABC_transporter-like_CS"/>
</dbReference>
<dbReference type="Pfam" id="PF00005">
    <property type="entry name" value="ABC_tran"/>
    <property type="match status" value="1"/>
</dbReference>
<keyword evidence="5" id="KW-0997">Cell inner membrane</keyword>
<name>A0A7I7K3Z2_9MYCO</name>
<dbReference type="KEGG" id="mdu:MDUV_37700"/>
<keyword evidence="9" id="KW-0472">Membrane</keyword>
<keyword evidence="3" id="KW-0813">Transport</keyword>
<keyword evidence="8" id="KW-1278">Translocase</keyword>
<evidence type="ECO:0000256" key="1">
    <source>
        <dbReference type="ARBA" id="ARBA00004202"/>
    </source>
</evidence>
<feature type="domain" description="ABC transporter" evidence="10">
    <location>
        <begin position="12"/>
        <end position="252"/>
    </location>
</feature>
<dbReference type="PANTHER" id="PTHR43297:SF14">
    <property type="entry name" value="ATPASE AAA-TYPE CORE DOMAIN-CONTAINING PROTEIN"/>
    <property type="match status" value="1"/>
</dbReference>
<dbReference type="CDD" id="cd03257">
    <property type="entry name" value="ABC_NikE_OppD_transporters"/>
    <property type="match status" value="1"/>
</dbReference>
<keyword evidence="7 11" id="KW-0067">ATP-binding</keyword>
<dbReference type="PROSITE" id="PS50893">
    <property type="entry name" value="ABC_TRANSPORTER_2"/>
    <property type="match status" value="1"/>
</dbReference>
<evidence type="ECO:0000313" key="12">
    <source>
        <dbReference type="Proteomes" id="UP000467006"/>
    </source>
</evidence>
<evidence type="ECO:0000256" key="7">
    <source>
        <dbReference type="ARBA" id="ARBA00022840"/>
    </source>
</evidence>
<dbReference type="PANTHER" id="PTHR43297">
    <property type="entry name" value="OLIGOPEPTIDE TRANSPORT ATP-BINDING PROTEIN APPD"/>
    <property type="match status" value="1"/>
</dbReference>
<accession>A0A7I7K3Z2</accession>
<evidence type="ECO:0000259" key="10">
    <source>
        <dbReference type="PROSITE" id="PS50893"/>
    </source>
</evidence>
<dbReference type="GO" id="GO:0005524">
    <property type="term" value="F:ATP binding"/>
    <property type="evidence" value="ECO:0007669"/>
    <property type="project" value="UniProtKB-KW"/>
</dbReference>
<dbReference type="Gene3D" id="3.40.50.300">
    <property type="entry name" value="P-loop containing nucleotide triphosphate hydrolases"/>
    <property type="match status" value="1"/>
</dbReference>
<dbReference type="Proteomes" id="UP000467006">
    <property type="component" value="Chromosome"/>
</dbReference>
<evidence type="ECO:0000313" key="11">
    <source>
        <dbReference type="EMBL" id="BBX18910.1"/>
    </source>
</evidence>
<reference evidence="11 12" key="1">
    <citation type="journal article" date="2019" name="Emerg. Microbes Infect.">
        <title>Comprehensive subspecies identification of 175 nontuberculous mycobacteria species based on 7547 genomic profiles.</title>
        <authorList>
            <person name="Matsumoto Y."/>
            <person name="Kinjo T."/>
            <person name="Motooka D."/>
            <person name="Nabeya D."/>
            <person name="Jung N."/>
            <person name="Uechi K."/>
            <person name="Horii T."/>
            <person name="Iida T."/>
            <person name="Fujita J."/>
            <person name="Nakamura S."/>
        </authorList>
    </citation>
    <scope>NUCLEOTIDE SEQUENCE [LARGE SCALE GENOMIC DNA]</scope>
    <source>
        <strain evidence="11 12">JCM 6396</strain>
    </source>
</reference>
<dbReference type="AlphaFoldDB" id="A0A7I7K3Z2"/>
<sequence length="256" mass="26393">MVTFSAALTGLTVDIDLRRGRRCAAVPVLDQVNLEVNAGRVTALIGESGCGKSLVAAALSGLMPPGSRVRGQVRIGDRELRAGDEAGWRALRGRHIGVVPQSAATSLTPVRTVGSQLAEICSRLGADRTPEQLCAAVALPASVVGRYPHELSGGMAQRVAIAAALAGRPALLIADEPTSALDPDNAALVWRLLGEAAADGAAVLVITHDLPSLLRAAVCDEVAVMARGTVLSHEPLEDTLSSADPYLRALLGTVPV</sequence>
<dbReference type="SUPFAM" id="SSF52540">
    <property type="entry name" value="P-loop containing nucleoside triphosphate hydrolases"/>
    <property type="match status" value="1"/>
</dbReference>
<dbReference type="InterPro" id="IPR003593">
    <property type="entry name" value="AAA+_ATPase"/>
</dbReference>
<evidence type="ECO:0000256" key="6">
    <source>
        <dbReference type="ARBA" id="ARBA00022741"/>
    </source>
</evidence>
<comment type="similarity">
    <text evidence="2">Belongs to the ABC transporter superfamily.</text>
</comment>
<dbReference type="InterPro" id="IPR050388">
    <property type="entry name" value="ABC_Ni/Peptide_Import"/>
</dbReference>
<proteinExistence type="inferred from homology"/>
<evidence type="ECO:0000256" key="8">
    <source>
        <dbReference type="ARBA" id="ARBA00022967"/>
    </source>
</evidence>
<evidence type="ECO:0000256" key="5">
    <source>
        <dbReference type="ARBA" id="ARBA00022519"/>
    </source>
</evidence>
<keyword evidence="4" id="KW-1003">Cell membrane</keyword>
<evidence type="ECO:0000256" key="4">
    <source>
        <dbReference type="ARBA" id="ARBA00022475"/>
    </source>
</evidence>
<evidence type="ECO:0000256" key="9">
    <source>
        <dbReference type="ARBA" id="ARBA00023136"/>
    </source>
</evidence>
<dbReference type="PROSITE" id="PS00211">
    <property type="entry name" value="ABC_TRANSPORTER_1"/>
    <property type="match status" value="1"/>
</dbReference>
<dbReference type="InterPro" id="IPR003439">
    <property type="entry name" value="ABC_transporter-like_ATP-bd"/>
</dbReference>
<organism evidence="11 12">
    <name type="scientific">Mycolicibacterium duvalii</name>
    <dbReference type="NCBI Taxonomy" id="39688"/>
    <lineage>
        <taxon>Bacteria</taxon>
        <taxon>Bacillati</taxon>
        <taxon>Actinomycetota</taxon>
        <taxon>Actinomycetes</taxon>
        <taxon>Mycobacteriales</taxon>
        <taxon>Mycobacteriaceae</taxon>
        <taxon>Mycolicibacterium</taxon>
    </lineage>
</organism>
<dbReference type="InterPro" id="IPR027417">
    <property type="entry name" value="P-loop_NTPase"/>
</dbReference>
<gene>
    <name evidence="11" type="ORF">MDUV_37700</name>
</gene>
<comment type="subcellular location">
    <subcellularLocation>
        <location evidence="1">Cell membrane</location>
        <topology evidence="1">Peripheral membrane protein</topology>
    </subcellularLocation>
</comment>
<evidence type="ECO:0000256" key="3">
    <source>
        <dbReference type="ARBA" id="ARBA00022448"/>
    </source>
</evidence>
<dbReference type="EMBL" id="AP022563">
    <property type="protein sequence ID" value="BBX18910.1"/>
    <property type="molecule type" value="Genomic_DNA"/>
</dbReference>
<keyword evidence="6" id="KW-0547">Nucleotide-binding</keyword>
<protein>
    <submittedName>
        <fullName evidence="11">ABC transporter ATP-binding protein</fullName>
    </submittedName>
</protein>
<dbReference type="GO" id="GO:0005886">
    <property type="term" value="C:plasma membrane"/>
    <property type="evidence" value="ECO:0007669"/>
    <property type="project" value="UniProtKB-SubCell"/>
</dbReference>
<dbReference type="GO" id="GO:0016887">
    <property type="term" value="F:ATP hydrolysis activity"/>
    <property type="evidence" value="ECO:0007669"/>
    <property type="project" value="InterPro"/>
</dbReference>
<evidence type="ECO:0000256" key="2">
    <source>
        <dbReference type="ARBA" id="ARBA00005417"/>
    </source>
</evidence>
<dbReference type="SMART" id="SM00382">
    <property type="entry name" value="AAA"/>
    <property type="match status" value="1"/>
</dbReference>
<keyword evidence="12" id="KW-1185">Reference proteome</keyword>